<dbReference type="EMBL" id="SEOQ01000991">
    <property type="protein sequence ID" value="TFY54759.1"/>
    <property type="molecule type" value="Genomic_DNA"/>
</dbReference>
<dbReference type="STRING" id="205917.A0A4Y9Y1L4"/>
<dbReference type="GO" id="GO:0031390">
    <property type="term" value="C:Ctf18 RFC-like complex"/>
    <property type="evidence" value="ECO:0007669"/>
    <property type="project" value="InterPro"/>
</dbReference>
<organism evidence="8 9">
    <name type="scientific">Dentipellis fragilis</name>
    <dbReference type="NCBI Taxonomy" id="205917"/>
    <lineage>
        <taxon>Eukaryota</taxon>
        <taxon>Fungi</taxon>
        <taxon>Dikarya</taxon>
        <taxon>Basidiomycota</taxon>
        <taxon>Agaricomycotina</taxon>
        <taxon>Agaricomycetes</taxon>
        <taxon>Russulales</taxon>
        <taxon>Hericiaceae</taxon>
        <taxon>Dentipellis</taxon>
    </lineage>
</organism>
<evidence type="ECO:0000256" key="4">
    <source>
        <dbReference type="ARBA" id="ARBA00023242"/>
    </source>
</evidence>
<evidence type="ECO:0000256" key="3">
    <source>
        <dbReference type="ARBA" id="ARBA00023125"/>
    </source>
</evidence>
<keyword evidence="4" id="KW-0539">Nucleus</keyword>
<accession>A0A4Y9Y1L4</accession>
<dbReference type="GO" id="GO:0006260">
    <property type="term" value="P:DNA replication"/>
    <property type="evidence" value="ECO:0007669"/>
    <property type="project" value="UniProtKB-KW"/>
</dbReference>
<feature type="region of interest" description="Disordered" evidence="7">
    <location>
        <begin position="139"/>
        <end position="160"/>
    </location>
</feature>
<reference evidence="8 9" key="1">
    <citation type="submission" date="2019-02" db="EMBL/GenBank/DDBJ databases">
        <title>Genome sequencing of the rare red list fungi Dentipellis fragilis.</title>
        <authorList>
            <person name="Buettner E."/>
            <person name="Kellner H."/>
        </authorList>
    </citation>
    <scope>NUCLEOTIDE SEQUENCE [LARGE SCALE GENOMIC DNA]</scope>
    <source>
        <strain evidence="8 9">DSM 105465</strain>
    </source>
</reference>
<evidence type="ECO:0000256" key="6">
    <source>
        <dbReference type="ARBA" id="ARBA00038447"/>
    </source>
</evidence>
<dbReference type="PANTHER" id="PTHR28605">
    <property type="entry name" value="CTF8, CHROMOSOME TRANSMISSION FIDELITY FACTOR 8 HOMOLOG (S. CEREVISIAE)"/>
    <property type="match status" value="1"/>
</dbReference>
<comment type="caution">
    <text evidence="8">The sequence shown here is derived from an EMBL/GenBank/DDBJ whole genome shotgun (WGS) entry which is preliminary data.</text>
</comment>
<gene>
    <name evidence="8" type="ORF">EVG20_g9578</name>
</gene>
<evidence type="ECO:0000256" key="1">
    <source>
        <dbReference type="ARBA" id="ARBA00004123"/>
    </source>
</evidence>
<evidence type="ECO:0000256" key="5">
    <source>
        <dbReference type="ARBA" id="ARBA00023306"/>
    </source>
</evidence>
<feature type="region of interest" description="Disordered" evidence="7">
    <location>
        <begin position="93"/>
        <end position="113"/>
    </location>
</feature>
<dbReference type="Pfam" id="PF09696">
    <property type="entry name" value="Ctf8"/>
    <property type="match status" value="1"/>
</dbReference>
<feature type="compositionally biased region" description="Low complexity" evidence="7">
    <location>
        <begin position="237"/>
        <end position="254"/>
    </location>
</feature>
<evidence type="ECO:0000256" key="2">
    <source>
        <dbReference type="ARBA" id="ARBA00022705"/>
    </source>
</evidence>
<proteinExistence type="inferred from homology"/>
<dbReference type="AlphaFoldDB" id="A0A4Y9Y1L4"/>
<protein>
    <submittedName>
        <fullName evidence="8">Uncharacterized protein</fullName>
    </submittedName>
</protein>
<dbReference type="InterPro" id="IPR018607">
    <property type="entry name" value="Ctf8"/>
</dbReference>
<evidence type="ECO:0000313" key="8">
    <source>
        <dbReference type="EMBL" id="TFY54759.1"/>
    </source>
</evidence>
<keyword evidence="9" id="KW-1185">Reference proteome</keyword>
<keyword evidence="5" id="KW-0131">Cell cycle</keyword>
<keyword evidence="3" id="KW-0238">DNA-binding</keyword>
<evidence type="ECO:0000313" key="9">
    <source>
        <dbReference type="Proteomes" id="UP000298327"/>
    </source>
</evidence>
<name>A0A4Y9Y1L4_9AGAM</name>
<feature type="compositionally biased region" description="Polar residues" evidence="7">
    <location>
        <begin position="222"/>
        <end position="234"/>
    </location>
</feature>
<dbReference type="GO" id="GO:0003677">
    <property type="term" value="F:DNA binding"/>
    <property type="evidence" value="ECO:0007669"/>
    <property type="project" value="UniProtKB-KW"/>
</dbReference>
<dbReference type="Proteomes" id="UP000298327">
    <property type="component" value="Unassembled WGS sequence"/>
</dbReference>
<dbReference type="GO" id="GO:0007064">
    <property type="term" value="P:mitotic sister chromatid cohesion"/>
    <property type="evidence" value="ECO:0007669"/>
    <property type="project" value="InterPro"/>
</dbReference>
<comment type="similarity">
    <text evidence="6">Belongs to the CTF8 family.</text>
</comment>
<dbReference type="PANTHER" id="PTHR28605:SF1">
    <property type="entry name" value="CHROMOSOME TRANSMISSION FIDELITY FACTOR 8"/>
    <property type="match status" value="1"/>
</dbReference>
<evidence type="ECO:0000256" key="7">
    <source>
        <dbReference type="SAM" id="MobiDB-lite"/>
    </source>
</evidence>
<sequence>MIIPITLPSSDSASTSLPPTLAQIGSSELVLIELQGSLEVEGDKHGKSVGKLTIPDDDKLKPTLLIGYHLIEGKITNLPKPLAVLHRVSPSDSVPSDAMDIDSENPSMSLPRPSPSYTIRAIVRKKLVFSKRPMPMVGLSAGSMSTKPASAVGRKTTLRGSGRGRSFCINTCTLAVKARVDGYSDLTKGYDTPLSSPAPSSSRPSRRSARSVCSASSIERAGSSQPRPNSTHTLPPSRRSAARNRSMNSSSSARTPVPLRRDGRGPLRRAPRARSRLTQPEHRIPGAPARIPQTLALRGPRGPCLVRRPHPRRDGRRMAAPALPRPLERPVLAPRPVHPHAHDGAGPRAPRAALTRLERVFVDVVSWGEFTYDDGGPRVRDWEHEGLHPGLDVRLRHHGGYLHGLREDHEGSRAITKLLVDIFPNVSEATASGNWIVDG</sequence>
<dbReference type="OrthoDB" id="121932at2759"/>
<feature type="region of interest" description="Disordered" evidence="7">
    <location>
        <begin position="188"/>
        <end position="320"/>
    </location>
</feature>
<keyword evidence="2" id="KW-0235">DNA replication</keyword>
<feature type="compositionally biased region" description="Basic residues" evidence="7">
    <location>
        <begin position="266"/>
        <end position="275"/>
    </location>
</feature>
<comment type="subcellular location">
    <subcellularLocation>
        <location evidence="1">Nucleus</location>
    </subcellularLocation>
</comment>